<evidence type="ECO:0000313" key="9">
    <source>
        <dbReference type="Proteomes" id="UP000259173"/>
    </source>
</evidence>
<feature type="transmembrane region" description="Helical" evidence="5">
    <location>
        <begin position="6"/>
        <end position="25"/>
    </location>
</feature>
<keyword evidence="8" id="KW-1185">Reference proteome</keyword>
<reference evidence="7 8" key="1">
    <citation type="journal article" date="2014" name="Antonie Van Leeuwenhoek">
        <title>Hyphomonas beringensis sp. nov. and Hyphomonas chukchiensis sp. nov., isolated from surface seawater of the Bering Sea and Chukchi Sea.</title>
        <authorList>
            <person name="Li C."/>
            <person name="Lai Q."/>
            <person name="Li G."/>
            <person name="Dong C."/>
            <person name="Wang J."/>
            <person name="Liao Y."/>
            <person name="Shao Z."/>
        </authorList>
    </citation>
    <scope>NUCLEOTIDE SEQUENCE [LARGE SCALE GENOMIC DNA]</scope>
    <source>
        <strain evidence="7 8">22II1-22F38</strain>
    </source>
</reference>
<organism evidence="7 8">
    <name type="scientific">Hyphomonas atlantica</name>
    <dbReference type="NCBI Taxonomy" id="1280948"/>
    <lineage>
        <taxon>Bacteria</taxon>
        <taxon>Pseudomonadati</taxon>
        <taxon>Pseudomonadota</taxon>
        <taxon>Alphaproteobacteria</taxon>
        <taxon>Hyphomonadales</taxon>
        <taxon>Hyphomonadaceae</taxon>
        <taxon>Hyphomonas</taxon>
    </lineage>
</organism>
<comment type="caution">
    <text evidence="7">The sequence shown here is derived from an EMBL/GenBank/DDBJ whole genome shotgun (WGS) entry which is preliminary data.</text>
</comment>
<feature type="transmembrane region" description="Helical" evidence="5">
    <location>
        <begin position="120"/>
        <end position="136"/>
    </location>
</feature>
<keyword evidence="4 5" id="KW-0472">Membrane</keyword>
<dbReference type="Proteomes" id="UP000024547">
    <property type="component" value="Unassembled WGS sequence"/>
</dbReference>
<accession>A0A059E7V5</accession>
<dbReference type="STRING" id="1280948.HY36_14380"/>
<sequence length="183" mass="21236">MEWLAFGLSVSGAAAIFSLCAVSLFRRDFQFFPPPEKRSWQYRTFWAFFRLFLYPLVALSILVFEPAEDAGAMARQGVGGVLAVTGIGLAFWISIQMGWRNAFGEARGLVTDGWFRFSRNPIYVVTWLGLLGWAIILNDLRVTFLLSLWAAMYWLAPRIEEPWLERQYGDEYCAYKQRTRRFF</sequence>
<evidence type="ECO:0000256" key="4">
    <source>
        <dbReference type="ARBA" id="ARBA00023136"/>
    </source>
</evidence>
<gene>
    <name evidence="6" type="ORF">DCG65_00620</name>
    <name evidence="7" type="ORF">HY36_14380</name>
</gene>
<evidence type="ECO:0000256" key="3">
    <source>
        <dbReference type="ARBA" id="ARBA00022989"/>
    </source>
</evidence>
<dbReference type="Gene3D" id="1.20.120.1630">
    <property type="match status" value="1"/>
</dbReference>
<feature type="transmembrane region" description="Helical" evidence="5">
    <location>
        <begin position="45"/>
        <end position="64"/>
    </location>
</feature>
<keyword evidence="3 5" id="KW-1133">Transmembrane helix</keyword>
<feature type="transmembrane region" description="Helical" evidence="5">
    <location>
        <begin position="76"/>
        <end position="99"/>
    </location>
</feature>
<evidence type="ECO:0000313" key="7">
    <source>
        <dbReference type="EMBL" id="KCZ63675.1"/>
    </source>
</evidence>
<evidence type="ECO:0000256" key="1">
    <source>
        <dbReference type="ARBA" id="ARBA00004127"/>
    </source>
</evidence>
<dbReference type="PATRIC" id="fig|1280948.3.peg.1111"/>
<dbReference type="RefSeq" id="WP_051602528.1">
    <property type="nucleotide sequence ID" value="NZ_AWFH01000005.1"/>
</dbReference>
<evidence type="ECO:0000256" key="5">
    <source>
        <dbReference type="SAM" id="Phobius"/>
    </source>
</evidence>
<dbReference type="GO" id="GO:0012505">
    <property type="term" value="C:endomembrane system"/>
    <property type="evidence" value="ECO:0007669"/>
    <property type="project" value="UniProtKB-SubCell"/>
</dbReference>
<proteinExistence type="predicted"/>
<dbReference type="InterPro" id="IPR007318">
    <property type="entry name" value="Phopholipid_MeTrfase"/>
</dbReference>
<keyword evidence="2 5" id="KW-0812">Transmembrane</keyword>
<dbReference type="Proteomes" id="UP000259173">
    <property type="component" value="Unassembled WGS sequence"/>
</dbReference>
<protein>
    <submittedName>
        <fullName evidence="6">DUF1295 domain-containing protein</fullName>
    </submittedName>
</protein>
<name>A0A059E7V5_9PROT</name>
<evidence type="ECO:0000256" key="2">
    <source>
        <dbReference type="ARBA" id="ARBA00022692"/>
    </source>
</evidence>
<dbReference type="EMBL" id="AWFH01000005">
    <property type="protein sequence ID" value="KCZ63675.1"/>
    <property type="molecule type" value="Genomic_DNA"/>
</dbReference>
<comment type="subcellular location">
    <subcellularLocation>
        <location evidence="1">Endomembrane system</location>
        <topology evidence="1">Multi-pass membrane protein</topology>
    </subcellularLocation>
</comment>
<reference evidence="6 9" key="2">
    <citation type="journal article" date="2018" name="Nat. Biotechnol.">
        <title>A standardized bacterial taxonomy based on genome phylogeny substantially revises the tree of life.</title>
        <authorList>
            <person name="Parks D.H."/>
            <person name="Chuvochina M."/>
            <person name="Waite D.W."/>
            <person name="Rinke C."/>
            <person name="Skarshewski A."/>
            <person name="Chaumeil P.A."/>
            <person name="Hugenholtz P."/>
        </authorList>
    </citation>
    <scope>NUCLEOTIDE SEQUENCE [LARGE SCALE GENOMIC DNA]</scope>
    <source>
        <strain evidence="6">UBA8557</strain>
    </source>
</reference>
<dbReference type="eggNOG" id="COG2020">
    <property type="taxonomic scope" value="Bacteria"/>
</dbReference>
<dbReference type="EMBL" id="DMBR01000017">
    <property type="protein sequence ID" value="HAE93031.1"/>
    <property type="molecule type" value="Genomic_DNA"/>
</dbReference>
<evidence type="ECO:0000313" key="6">
    <source>
        <dbReference type="EMBL" id="HAE93031.1"/>
    </source>
</evidence>
<evidence type="ECO:0000313" key="8">
    <source>
        <dbReference type="Proteomes" id="UP000024547"/>
    </source>
</evidence>
<dbReference type="OrthoDB" id="9811969at2"/>
<dbReference type="Pfam" id="PF04191">
    <property type="entry name" value="PEMT"/>
    <property type="match status" value="1"/>
</dbReference>
<dbReference type="AlphaFoldDB" id="A0A059E7V5"/>